<dbReference type="GO" id="GO:0046872">
    <property type="term" value="F:metal ion binding"/>
    <property type="evidence" value="ECO:0007669"/>
    <property type="project" value="InterPro"/>
</dbReference>
<dbReference type="EMBL" id="AZAC01000001">
    <property type="protein sequence ID" value="KIX16071.1"/>
    <property type="molecule type" value="Genomic_DNA"/>
</dbReference>
<sequence>MNSYLLSFHPALEGDENRLLDPALSLGPLEERLVANAGVVILPQVCRQDLYCLVKKYQKPCFPRPGLQMHLDGKVGNAALFTALDLPHPLTLIFSSLDEAVKHWQKGGVIGAGLTPPLLAKGAGGGEGTNVFLVGSVRELEGLKNRLDTRCGHGPDGMVLQQYVECGARDIRVVFIGEVLDCFWRVGKQGEFRSNLSQGGRVDRVSEPGCLAKATGLAKRLRQRTGLDLAAVDLILDPDQNPLLLEINPYFGRKALGGGNSYLRLLLQGARNWLEKQGVEPERLNLAC</sequence>
<dbReference type="GO" id="GO:0005524">
    <property type="term" value="F:ATP binding"/>
    <property type="evidence" value="ECO:0007669"/>
    <property type="project" value="UniProtKB-UniRule"/>
</dbReference>
<dbReference type="PANTHER" id="PTHR21621:SF0">
    <property type="entry name" value="BETA-CITRYLGLUTAMATE SYNTHASE B-RELATED"/>
    <property type="match status" value="1"/>
</dbReference>
<dbReference type="STRING" id="1429043.X474_00905"/>
<dbReference type="PANTHER" id="PTHR21621">
    <property type="entry name" value="RIBOSOMAL PROTEIN S6 MODIFICATION PROTEIN"/>
    <property type="match status" value="1"/>
</dbReference>
<dbReference type="GO" id="GO:0009432">
    <property type="term" value="P:SOS response"/>
    <property type="evidence" value="ECO:0007669"/>
    <property type="project" value="TreeGrafter"/>
</dbReference>
<dbReference type="SUPFAM" id="SSF56059">
    <property type="entry name" value="Glutathione synthetase ATP-binding domain-like"/>
    <property type="match status" value="1"/>
</dbReference>
<reference evidence="3 4" key="1">
    <citation type="submission" date="2013-11" db="EMBL/GenBank/DDBJ databases">
        <title>Metagenomic analysis of a methanogenic consortium involved in long chain n-alkane degradation.</title>
        <authorList>
            <person name="Davidova I.A."/>
            <person name="Callaghan A.V."/>
            <person name="Wawrik B."/>
            <person name="Pruitt S."/>
            <person name="Marks C."/>
            <person name="Duncan K.E."/>
            <person name="Suflita J.M."/>
        </authorList>
    </citation>
    <scope>NUCLEOTIDE SEQUENCE [LARGE SCALE GENOMIC DNA]</scope>
    <source>
        <strain evidence="3 4">SPR</strain>
    </source>
</reference>
<evidence type="ECO:0000313" key="4">
    <source>
        <dbReference type="Proteomes" id="UP000032233"/>
    </source>
</evidence>
<dbReference type="Proteomes" id="UP000032233">
    <property type="component" value="Unassembled WGS sequence"/>
</dbReference>
<accession>A0A0D2JKA9</accession>
<dbReference type="Gene3D" id="3.30.470.20">
    <property type="entry name" value="ATP-grasp fold, B domain"/>
    <property type="match status" value="1"/>
</dbReference>
<gene>
    <name evidence="3" type="ORF">X474_00905</name>
</gene>
<keyword evidence="4" id="KW-1185">Reference proteome</keyword>
<dbReference type="GO" id="GO:0018169">
    <property type="term" value="F:ribosomal S6-glutamic acid ligase activity"/>
    <property type="evidence" value="ECO:0007669"/>
    <property type="project" value="TreeGrafter"/>
</dbReference>
<dbReference type="Pfam" id="PF08443">
    <property type="entry name" value="RimK"/>
    <property type="match status" value="1"/>
</dbReference>
<dbReference type="RefSeq" id="WP_052514712.1">
    <property type="nucleotide sequence ID" value="NZ_AZAC01000001.1"/>
</dbReference>
<protein>
    <recommendedName>
        <fullName evidence="2">ATP-grasp domain-containing protein</fullName>
    </recommendedName>
</protein>
<comment type="caution">
    <text evidence="3">The sequence shown here is derived from an EMBL/GenBank/DDBJ whole genome shotgun (WGS) entry which is preliminary data.</text>
</comment>
<dbReference type="GO" id="GO:0005737">
    <property type="term" value="C:cytoplasm"/>
    <property type="evidence" value="ECO:0007669"/>
    <property type="project" value="TreeGrafter"/>
</dbReference>
<evidence type="ECO:0000256" key="1">
    <source>
        <dbReference type="PROSITE-ProRule" id="PRU00409"/>
    </source>
</evidence>
<dbReference type="InParanoid" id="A0A0D2JKA9"/>
<keyword evidence="1" id="KW-0547">Nucleotide-binding</keyword>
<feature type="domain" description="ATP-grasp" evidence="2">
    <location>
        <begin position="78"/>
        <end position="274"/>
    </location>
</feature>
<dbReference type="AlphaFoldDB" id="A0A0D2JKA9"/>
<proteinExistence type="predicted"/>
<dbReference type="OrthoDB" id="5495824at2"/>
<dbReference type="InterPro" id="IPR013651">
    <property type="entry name" value="ATP-grasp_RimK-type"/>
</dbReference>
<dbReference type="PROSITE" id="PS50975">
    <property type="entry name" value="ATP_GRASP"/>
    <property type="match status" value="1"/>
</dbReference>
<evidence type="ECO:0000313" key="3">
    <source>
        <dbReference type="EMBL" id="KIX16071.1"/>
    </source>
</evidence>
<keyword evidence="1" id="KW-0067">ATP-binding</keyword>
<organism evidence="3 4">
    <name type="scientific">Dethiosulfatarculus sandiegensis</name>
    <dbReference type="NCBI Taxonomy" id="1429043"/>
    <lineage>
        <taxon>Bacteria</taxon>
        <taxon>Pseudomonadati</taxon>
        <taxon>Thermodesulfobacteriota</taxon>
        <taxon>Desulfarculia</taxon>
        <taxon>Desulfarculales</taxon>
        <taxon>Desulfarculaceae</taxon>
        <taxon>Dethiosulfatarculus</taxon>
    </lineage>
</organism>
<dbReference type="InterPro" id="IPR011761">
    <property type="entry name" value="ATP-grasp"/>
</dbReference>
<evidence type="ECO:0000259" key="2">
    <source>
        <dbReference type="PROSITE" id="PS50975"/>
    </source>
</evidence>
<name>A0A0D2JKA9_9BACT</name>